<dbReference type="EMBL" id="CAUYUJ010006210">
    <property type="protein sequence ID" value="CAK0816494.1"/>
    <property type="molecule type" value="Genomic_DNA"/>
</dbReference>
<sequence>AALRTLTAALEQLMAGWCQLCLPLRASRGWTWASSGAPTPRGRWCPPCWTRRWAFSGRRPTSWWRGSWSRCCSTVPSRRT</sequence>
<accession>A0ABN9RD56</accession>
<evidence type="ECO:0000313" key="2">
    <source>
        <dbReference type="Proteomes" id="UP001189429"/>
    </source>
</evidence>
<feature type="non-terminal residue" evidence="1">
    <location>
        <position position="1"/>
    </location>
</feature>
<proteinExistence type="predicted"/>
<reference evidence="1" key="1">
    <citation type="submission" date="2023-10" db="EMBL/GenBank/DDBJ databases">
        <authorList>
            <person name="Chen Y."/>
            <person name="Shah S."/>
            <person name="Dougan E. K."/>
            <person name="Thang M."/>
            <person name="Chan C."/>
        </authorList>
    </citation>
    <scope>NUCLEOTIDE SEQUENCE [LARGE SCALE GENOMIC DNA]</scope>
</reference>
<dbReference type="Proteomes" id="UP001189429">
    <property type="component" value="Unassembled WGS sequence"/>
</dbReference>
<protein>
    <submittedName>
        <fullName evidence="1">Uncharacterized protein</fullName>
    </submittedName>
</protein>
<keyword evidence="2" id="KW-1185">Reference proteome</keyword>
<evidence type="ECO:0000313" key="1">
    <source>
        <dbReference type="EMBL" id="CAK0816494.1"/>
    </source>
</evidence>
<organism evidence="1 2">
    <name type="scientific">Prorocentrum cordatum</name>
    <dbReference type="NCBI Taxonomy" id="2364126"/>
    <lineage>
        <taxon>Eukaryota</taxon>
        <taxon>Sar</taxon>
        <taxon>Alveolata</taxon>
        <taxon>Dinophyceae</taxon>
        <taxon>Prorocentrales</taxon>
        <taxon>Prorocentraceae</taxon>
        <taxon>Prorocentrum</taxon>
    </lineage>
</organism>
<name>A0ABN9RD56_9DINO</name>
<gene>
    <name evidence="1" type="ORF">PCOR1329_LOCUS19439</name>
</gene>
<comment type="caution">
    <text evidence="1">The sequence shown here is derived from an EMBL/GenBank/DDBJ whole genome shotgun (WGS) entry which is preliminary data.</text>
</comment>
<feature type="non-terminal residue" evidence="1">
    <location>
        <position position="80"/>
    </location>
</feature>